<dbReference type="EMBL" id="LUCH01003791">
    <property type="protein sequence ID" value="KAF5399720.1"/>
    <property type="molecule type" value="Genomic_DNA"/>
</dbReference>
<comment type="caution">
    <text evidence="3">The sequence shown here is derived from an EMBL/GenBank/DDBJ whole genome shotgun (WGS) entry which is preliminary data.</text>
</comment>
<accession>A0A8J4SN93</accession>
<evidence type="ECO:0000313" key="3">
    <source>
        <dbReference type="EMBL" id="KAF5399720.1"/>
    </source>
</evidence>
<keyword evidence="4" id="KW-1185">Reference proteome</keyword>
<dbReference type="Proteomes" id="UP000748531">
    <property type="component" value="Unassembled WGS sequence"/>
</dbReference>
<name>A0A8J4SN93_9TREM</name>
<sequence>MHENCIKIKSKAGFEYTGILHSIDTKNSTVTLKRGMFTRYQFTIEIRSVRLSDISNTDVIKSGLNNIDYVIFRGGDIEDVQLSVTRTHDIMPTHDDAIVRLNLRSKASFTDKCPQKSEAMNGFPNLDLAKKHKHDPAIVSIDSRNQSVPQTESYQKPSGKNYDASYQGQMSQSSDVFSAPVVTGINQSHTTKTVNTSNTTGVTNNITLSKRARSHSVITNNETEKQSETLKGRSQSLDLMHSMSGLPRTNSEGVTVGYRKISR</sequence>
<feature type="compositionally biased region" description="Polar residues" evidence="1">
    <location>
        <begin position="142"/>
        <end position="166"/>
    </location>
</feature>
<feature type="compositionally biased region" description="Basic and acidic residues" evidence="1">
    <location>
        <begin position="222"/>
        <end position="231"/>
    </location>
</feature>
<dbReference type="SMART" id="SM01271">
    <property type="entry name" value="LSM14"/>
    <property type="match status" value="1"/>
</dbReference>
<protein>
    <recommendedName>
        <fullName evidence="2">Lsm14-like N-terminal domain-containing protein</fullName>
    </recommendedName>
</protein>
<dbReference type="InterPro" id="IPR025609">
    <property type="entry name" value="Lsm14-like_N"/>
</dbReference>
<evidence type="ECO:0000256" key="1">
    <source>
        <dbReference type="SAM" id="MobiDB-lite"/>
    </source>
</evidence>
<dbReference type="OrthoDB" id="6238775at2759"/>
<organism evidence="3 4">
    <name type="scientific">Paragonimus heterotremus</name>
    <dbReference type="NCBI Taxonomy" id="100268"/>
    <lineage>
        <taxon>Eukaryota</taxon>
        <taxon>Metazoa</taxon>
        <taxon>Spiralia</taxon>
        <taxon>Lophotrochozoa</taxon>
        <taxon>Platyhelminthes</taxon>
        <taxon>Trematoda</taxon>
        <taxon>Digenea</taxon>
        <taxon>Plagiorchiida</taxon>
        <taxon>Troglotremata</taxon>
        <taxon>Troglotrematidae</taxon>
        <taxon>Paragonimus</taxon>
    </lineage>
</organism>
<dbReference type="AlphaFoldDB" id="A0A8J4SN93"/>
<dbReference type="Gene3D" id="2.30.30.100">
    <property type="match status" value="1"/>
</dbReference>
<reference evidence="3" key="1">
    <citation type="submission" date="2019-05" db="EMBL/GenBank/DDBJ databases">
        <title>Annotation for the trematode Paragonimus heterotremus.</title>
        <authorList>
            <person name="Choi Y.-J."/>
        </authorList>
    </citation>
    <scope>NUCLEOTIDE SEQUENCE</scope>
    <source>
        <strain evidence="3">LC</strain>
    </source>
</reference>
<evidence type="ECO:0000259" key="2">
    <source>
        <dbReference type="SMART" id="SM01271"/>
    </source>
</evidence>
<evidence type="ECO:0000313" key="4">
    <source>
        <dbReference type="Proteomes" id="UP000748531"/>
    </source>
</evidence>
<dbReference type="Pfam" id="PF12701">
    <property type="entry name" value="LSM14"/>
    <property type="match status" value="1"/>
</dbReference>
<dbReference type="InterPro" id="IPR010920">
    <property type="entry name" value="LSM_dom_sf"/>
</dbReference>
<proteinExistence type="predicted"/>
<feature type="region of interest" description="Disordered" evidence="1">
    <location>
        <begin position="139"/>
        <end position="166"/>
    </location>
</feature>
<feature type="domain" description="Lsm14-like N-terminal" evidence="2">
    <location>
        <begin position="1"/>
        <end position="103"/>
    </location>
</feature>
<dbReference type="SUPFAM" id="SSF50182">
    <property type="entry name" value="Sm-like ribonucleoproteins"/>
    <property type="match status" value="1"/>
</dbReference>
<gene>
    <name evidence="3" type="ORF">PHET_06143</name>
</gene>
<feature type="region of interest" description="Disordered" evidence="1">
    <location>
        <begin position="210"/>
        <end position="263"/>
    </location>
</feature>